<dbReference type="PANTHER" id="PTHR10924">
    <property type="entry name" value="MAJOR FACILITATOR SUPERFAMILY PROTEIN-RELATED"/>
    <property type="match status" value="1"/>
</dbReference>
<evidence type="ECO:0000256" key="5">
    <source>
        <dbReference type="SAM" id="MobiDB-lite"/>
    </source>
</evidence>
<feature type="transmembrane region" description="Helical" evidence="6">
    <location>
        <begin position="332"/>
        <end position="356"/>
    </location>
</feature>
<evidence type="ECO:0000313" key="7">
    <source>
        <dbReference type="EMBL" id="CAD5227770.1"/>
    </source>
</evidence>
<feature type="region of interest" description="Disordered" evidence="5">
    <location>
        <begin position="18"/>
        <end position="58"/>
    </location>
</feature>
<feature type="transmembrane region" description="Helical" evidence="6">
    <location>
        <begin position="298"/>
        <end position="320"/>
    </location>
</feature>
<dbReference type="Proteomes" id="UP000783686">
    <property type="component" value="Unassembled WGS sequence"/>
</dbReference>
<evidence type="ECO:0000256" key="4">
    <source>
        <dbReference type="ARBA" id="ARBA00023136"/>
    </source>
</evidence>
<keyword evidence="4 6" id="KW-0472">Membrane</keyword>
<feature type="transmembrane region" description="Helical" evidence="6">
    <location>
        <begin position="368"/>
        <end position="385"/>
    </location>
</feature>
<evidence type="ECO:0000256" key="2">
    <source>
        <dbReference type="ARBA" id="ARBA00022692"/>
    </source>
</evidence>
<comment type="subcellular location">
    <subcellularLocation>
        <location evidence="1">Membrane</location>
        <topology evidence="1">Multi-pass membrane protein</topology>
    </subcellularLocation>
</comment>
<comment type="caution">
    <text evidence="7">The sequence shown here is derived from an EMBL/GenBank/DDBJ whole genome shotgun (WGS) entry which is preliminary data.</text>
</comment>
<organism evidence="7 8">
    <name type="scientific">Bursaphelenchus okinawaensis</name>
    <dbReference type="NCBI Taxonomy" id="465554"/>
    <lineage>
        <taxon>Eukaryota</taxon>
        <taxon>Metazoa</taxon>
        <taxon>Ecdysozoa</taxon>
        <taxon>Nematoda</taxon>
        <taxon>Chromadorea</taxon>
        <taxon>Rhabditida</taxon>
        <taxon>Tylenchina</taxon>
        <taxon>Tylenchomorpha</taxon>
        <taxon>Aphelenchoidea</taxon>
        <taxon>Aphelenchoididae</taxon>
        <taxon>Bursaphelenchus</taxon>
    </lineage>
</organism>
<feature type="transmembrane region" description="Helical" evidence="6">
    <location>
        <begin position="148"/>
        <end position="168"/>
    </location>
</feature>
<dbReference type="SUPFAM" id="SSF103473">
    <property type="entry name" value="MFS general substrate transporter"/>
    <property type="match status" value="1"/>
</dbReference>
<keyword evidence="8" id="KW-1185">Reference proteome</keyword>
<dbReference type="GO" id="GO:0016020">
    <property type="term" value="C:membrane"/>
    <property type="evidence" value="ECO:0007669"/>
    <property type="project" value="UniProtKB-SubCell"/>
</dbReference>
<gene>
    <name evidence="7" type="ORF">BOKJ2_LOCUS12339</name>
</gene>
<evidence type="ECO:0000256" key="1">
    <source>
        <dbReference type="ARBA" id="ARBA00004141"/>
    </source>
</evidence>
<reference evidence="7" key="1">
    <citation type="submission" date="2020-09" db="EMBL/GenBank/DDBJ databases">
        <authorList>
            <person name="Kikuchi T."/>
        </authorList>
    </citation>
    <scope>NUCLEOTIDE SEQUENCE</scope>
    <source>
        <strain evidence="7">SH1</strain>
    </source>
</reference>
<feature type="region of interest" description="Disordered" evidence="5">
    <location>
        <begin position="508"/>
        <end position="539"/>
    </location>
</feature>
<dbReference type="InterPro" id="IPR036259">
    <property type="entry name" value="MFS_trans_sf"/>
</dbReference>
<feature type="compositionally biased region" description="Polar residues" evidence="5">
    <location>
        <begin position="529"/>
        <end position="539"/>
    </location>
</feature>
<dbReference type="Proteomes" id="UP000614601">
    <property type="component" value="Unassembled WGS sequence"/>
</dbReference>
<dbReference type="InterPro" id="IPR049680">
    <property type="entry name" value="FLVCR1-2_SLC49-like"/>
</dbReference>
<feature type="compositionally biased region" description="Low complexity" evidence="5">
    <location>
        <begin position="509"/>
        <end position="522"/>
    </location>
</feature>
<feature type="transmembrane region" description="Helical" evidence="6">
    <location>
        <begin position="122"/>
        <end position="141"/>
    </location>
</feature>
<evidence type="ECO:0000256" key="3">
    <source>
        <dbReference type="ARBA" id="ARBA00022989"/>
    </source>
</evidence>
<feature type="transmembrane region" description="Helical" evidence="6">
    <location>
        <begin position="214"/>
        <end position="235"/>
    </location>
</feature>
<dbReference type="EMBL" id="CAJFDH010000006">
    <property type="protein sequence ID" value="CAD5227770.1"/>
    <property type="molecule type" value="Genomic_DNA"/>
</dbReference>
<evidence type="ECO:0008006" key="9">
    <source>
        <dbReference type="Google" id="ProtNLM"/>
    </source>
</evidence>
<keyword evidence="3 6" id="KW-1133">Transmembrane helix</keyword>
<feature type="transmembrane region" description="Helical" evidence="6">
    <location>
        <begin position="391"/>
        <end position="416"/>
    </location>
</feature>
<proteinExistence type="predicted"/>
<evidence type="ECO:0000313" key="8">
    <source>
        <dbReference type="Proteomes" id="UP000614601"/>
    </source>
</evidence>
<sequence>MASRETTVVVDTAQPGIQLVRLEDNDDDEDEEKLKFQNSCEEDSNASNSPITSRRAPEQRPFFKKSTDKTVESPFVSNDLSNRWGALVCLASLNFACTFSWASAGAGAEYFNKFYDLDVAASWFSMVYTMFLIPASIIIVLAEAFFGVRFSAITSAVLVAVSCIFKVPFDFLPISSHLRFAIQLLSHCFTAIVYPAATILPLKFVLRWFPQDHKVFAAGATFLANLSAILIANLLTGSTTNLNIMVTSSVPYYNVLTGLLNLMIGGLSILVLTKVLNKDVCQDGNSILEDLKKFTDKRAIGVALALGANLAVFNVILSTLSPLLCSAGHERVYTSAAAATFIIGGVSGVMFAGLIVDFTKRQDECFKFGSGLCVIAQLLFFQLVLHKQNRHLVIISIAFLGELLLGLVPVGLAVMVRRLKSEAETISVAIVLILGQFLSLLYLMLISSYNDDISPSRPDIAIVKKNCEAYGHAAKDWTLSVTVVSVLSTVILIALFFLDRKEKRKASEESVQAQSASTQTNAEEVETAMDTTTVHTVKP</sequence>
<feature type="transmembrane region" description="Helical" evidence="6">
    <location>
        <begin position="84"/>
        <end position="102"/>
    </location>
</feature>
<accession>A0A811LJI8</accession>
<feature type="transmembrane region" description="Helical" evidence="6">
    <location>
        <begin position="428"/>
        <end position="449"/>
    </location>
</feature>
<keyword evidence="2 6" id="KW-0812">Transmembrane</keyword>
<protein>
    <recommendedName>
        <fullName evidence="9">MFS domain-containing protein</fullName>
    </recommendedName>
</protein>
<dbReference type="AlphaFoldDB" id="A0A811LJI8"/>
<dbReference type="EMBL" id="CAJFCW020000006">
    <property type="protein sequence ID" value="CAG9123613.1"/>
    <property type="molecule type" value="Genomic_DNA"/>
</dbReference>
<feature type="transmembrane region" description="Helical" evidence="6">
    <location>
        <begin position="477"/>
        <end position="498"/>
    </location>
</feature>
<feature type="transmembrane region" description="Helical" evidence="6">
    <location>
        <begin position="180"/>
        <end position="202"/>
    </location>
</feature>
<dbReference type="PANTHER" id="PTHR10924:SF6">
    <property type="entry name" value="SOLUTE CARRIER FAMILY 49 MEMBER A3"/>
    <property type="match status" value="1"/>
</dbReference>
<dbReference type="OrthoDB" id="10434709at2759"/>
<evidence type="ECO:0000256" key="6">
    <source>
        <dbReference type="SAM" id="Phobius"/>
    </source>
</evidence>
<dbReference type="Gene3D" id="1.20.1250.20">
    <property type="entry name" value="MFS general substrate transporter like domains"/>
    <property type="match status" value="1"/>
</dbReference>
<feature type="transmembrane region" description="Helical" evidence="6">
    <location>
        <begin position="255"/>
        <end position="277"/>
    </location>
</feature>
<name>A0A811LJI8_9BILA</name>